<dbReference type="InterPro" id="IPR004101">
    <property type="entry name" value="Mur_ligase_C"/>
</dbReference>
<feature type="binding site" evidence="9">
    <location>
        <begin position="65"/>
        <end position="71"/>
    </location>
    <ligand>
        <name>ATP</name>
        <dbReference type="ChEBI" id="CHEBI:30616"/>
    </ligand>
</feature>
<evidence type="ECO:0000313" key="13">
    <source>
        <dbReference type="EMBL" id="CUV66231.1"/>
    </source>
</evidence>
<comment type="pathway">
    <text evidence="9 10">Cell wall biogenesis; peptidoglycan biosynthesis.</text>
</comment>
<keyword evidence="3 9" id="KW-0436">Ligase</keyword>
<dbReference type="HAMAP" id="MF_00208">
    <property type="entry name" value="MurE"/>
    <property type="match status" value="1"/>
</dbReference>
<keyword evidence="8 9" id="KW-0961">Cell wall biogenesis/degradation</keyword>
<keyword evidence="9 10" id="KW-0131">Cell cycle</keyword>
<feature type="binding site" evidence="9">
    <location>
        <position position="17"/>
    </location>
    <ligand>
        <name>UDP-N-acetyl-alpha-D-muramoyl-L-alanyl-D-glutamate</name>
        <dbReference type="ChEBI" id="CHEBI:83900"/>
    </ligand>
</feature>
<dbReference type="SUPFAM" id="SSF53244">
    <property type="entry name" value="MurD-like peptide ligases, peptide-binding domain"/>
    <property type="match status" value="1"/>
</dbReference>
<organism evidence="13">
    <name type="scientific">Sulfurovum sp. enrichment culture clone C5</name>
    <dbReference type="NCBI Taxonomy" id="497650"/>
    <lineage>
        <taxon>Bacteria</taxon>
        <taxon>Pseudomonadati</taxon>
        <taxon>Campylobacterota</taxon>
        <taxon>Epsilonproteobacteria</taxon>
        <taxon>Campylobacterales</taxon>
        <taxon>Sulfurovaceae</taxon>
        <taxon>Sulfurovum</taxon>
        <taxon>environmental samples</taxon>
    </lineage>
</organism>
<evidence type="ECO:0000259" key="11">
    <source>
        <dbReference type="Pfam" id="PF02875"/>
    </source>
</evidence>
<dbReference type="GO" id="GO:0000287">
    <property type="term" value="F:magnesium ion binding"/>
    <property type="evidence" value="ECO:0007669"/>
    <property type="project" value="UniProtKB-UniRule"/>
</dbReference>
<keyword evidence="7 9" id="KW-0573">Peptidoglycan synthesis</keyword>
<dbReference type="InterPro" id="IPR018109">
    <property type="entry name" value="Folylpolyglutamate_synth_CS"/>
</dbReference>
<dbReference type="PANTHER" id="PTHR23135:SF4">
    <property type="entry name" value="UDP-N-ACETYLMURAMOYL-L-ALANYL-D-GLUTAMATE--2,6-DIAMINOPIMELATE LIGASE MURE HOMOLOG, CHLOROPLASTIC"/>
    <property type="match status" value="1"/>
</dbReference>
<dbReference type="EC" id="6.3.2.13" evidence="9"/>
<evidence type="ECO:0000259" key="12">
    <source>
        <dbReference type="Pfam" id="PF08245"/>
    </source>
</evidence>
<comment type="similarity">
    <text evidence="1 9">Belongs to the MurCDEF family. MurE subfamily.</text>
</comment>
<dbReference type="GO" id="GO:0051301">
    <property type="term" value="P:cell division"/>
    <property type="evidence" value="ECO:0007669"/>
    <property type="project" value="UniProtKB-KW"/>
</dbReference>
<dbReference type="Pfam" id="PF02875">
    <property type="entry name" value="Mur_ligase_C"/>
    <property type="match status" value="1"/>
</dbReference>
<dbReference type="GO" id="GO:0009252">
    <property type="term" value="P:peptidoglycan biosynthetic process"/>
    <property type="evidence" value="ECO:0007669"/>
    <property type="project" value="UniProtKB-UniRule"/>
</dbReference>
<evidence type="ECO:0000256" key="4">
    <source>
        <dbReference type="ARBA" id="ARBA00022741"/>
    </source>
</evidence>
<comment type="catalytic activity">
    <reaction evidence="9">
        <text>UDP-N-acetyl-alpha-D-muramoyl-L-alanyl-D-glutamate + meso-2,6-diaminopimelate + ATP = UDP-N-acetyl-alpha-D-muramoyl-L-alanyl-gamma-D-glutamyl-meso-2,6-diaminopimelate + ADP + phosphate + H(+)</text>
        <dbReference type="Rhea" id="RHEA:23676"/>
        <dbReference type="ChEBI" id="CHEBI:15378"/>
        <dbReference type="ChEBI" id="CHEBI:30616"/>
        <dbReference type="ChEBI" id="CHEBI:43474"/>
        <dbReference type="ChEBI" id="CHEBI:57791"/>
        <dbReference type="ChEBI" id="CHEBI:83900"/>
        <dbReference type="ChEBI" id="CHEBI:83905"/>
        <dbReference type="ChEBI" id="CHEBI:456216"/>
        <dbReference type="EC" id="6.3.2.13"/>
    </reaction>
</comment>
<keyword evidence="6 9" id="KW-0133">Cell shape</keyword>
<evidence type="ECO:0000256" key="1">
    <source>
        <dbReference type="ARBA" id="ARBA00005898"/>
    </source>
</evidence>
<comment type="PTM">
    <text evidence="9">Carboxylation is probably crucial for Mg(2+) binding and, consequently, for the gamma-phosphate positioning of ATP.</text>
</comment>
<dbReference type="Gene3D" id="3.40.1190.10">
    <property type="entry name" value="Mur-like, catalytic domain"/>
    <property type="match status" value="1"/>
</dbReference>
<name>A0A0S4XPI1_9BACT</name>
<dbReference type="NCBIfam" id="NF001126">
    <property type="entry name" value="PRK00139.1-4"/>
    <property type="match status" value="1"/>
</dbReference>
<dbReference type="GO" id="GO:0008360">
    <property type="term" value="P:regulation of cell shape"/>
    <property type="evidence" value="ECO:0007669"/>
    <property type="project" value="UniProtKB-KW"/>
</dbReference>
<evidence type="ECO:0000256" key="2">
    <source>
        <dbReference type="ARBA" id="ARBA00022490"/>
    </source>
</evidence>
<dbReference type="Gene3D" id="3.90.190.20">
    <property type="entry name" value="Mur ligase, C-terminal domain"/>
    <property type="match status" value="1"/>
</dbReference>
<comment type="caution">
    <text evidence="9">Lacks conserved residue(s) required for the propagation of feature annotation.</text>
</comment>
<feature type="binding site" evidence="9">
    <location>
        <position position="403"/>
    </location>
    <ligand>
        <name>meso-2,6-diaminopimelate</name>
        <dbReference type="ChEBI" id="CHEBI:57791"/>
    </ligand>
</feature>
<dbReference type="EMBL" id="FAXN01000069">
    <property type="protein sequence ID" value="CUV66231.1"/>
    <property type="molecule type" value="Genomic_DNA"/>
</dbReference>
<keyword evidence="9" id="KW-0460">Magnesium</keyword>
<comment type="subcellular location">
    <subcellularLocation>
        <location evidence="9 10">Cytoplasm</location>
    </subcellularLocation>
</comment>
<dbReference type="NCBIfam" id="TIGR01085">
    <property type="entry name" value="murE"/>
    <property type="match status" value="1"/>
</dbReference>
<dbReference type="PANTHER" id="PTHR23135">
    <property type="entry name" value="MUR LIGASE FAMILY MEMBER"/>
    <property type="match status" value="1"/>
</dbReference>
<proteinExistence type="inferred from homology"/>
<evidence type="ECO:0000256" key="8">
    <source>
        <dbReference type="ARBA" id="ARBA00023316"/>
    </source>
</evidence>
<dbReference type="AlphaFoldDB" id="A0A0S4XPI1"/>
<keyword evidence="4 9" id="KW-0547">Nucleotide-binding</keyword>
<feature type="binding site" evidence="9">
    <location>
        <position position="324"/>
    </location>
    <ligand>
        <name>meso-2,6-diaminopimelate</name>
        <dbReference type="ChEBI" id="CHEBI:57791"/>
    </ligand>
</feature>
<dbReference type="InterPro" id="IPR036565">
    <property type="entry name" value="Mur-like_cat_sf"/>
</dbReference>
<keyword evidence="9 10" id="KW-0132">Cell division</keyword>
<evidence type="ECO:0000256" key="3">
    <source>
        <dbReference type="ARBA" id="ARBA00022598"/>
    </source>
</evidence>
<evidence type="ECO:0000256" key="7">
    <source>
        <dbReference type="ARBA" id="ARBA00022984"/>
    </source>
</evidence>
<comment type="function">
    <text evidence="9">Catalyzes the addition of meso-diaminopimelic acid to the nucleotide precursor UDP-N-acetylmuramoyl-L-alanyl-D-glutamate (UMAG) in the biosynthesis of bacterial cell-wall peptidoglycan.</text>
</comment>
<dbReference type="GO" id="GO:0005524">
    <property type="term" value="F:ATP binding"/>
    <property type="evidence" value="ECO:0007669"/>
    <property type="project" value="UniProtKB-UniRule"/>
</dbReference>
<dbReference type="GO" id="GO:0004326">
    <property type="term" value="F:tetrahydrofolylpolyglutamate synthase activity"/>
    <property type="evidence" value="ECO:0007669"/>
    <property type="project" value="InterPro"/>
</dbReference>
<dbReference type="InterPro" id="IPR005761">
    <property type="entry name" value="UDP-N-AcMur-Glu-dNH2Pim_ligase"/>
</dbReference>
<gene>
    <name evidence="9 13" type="primary">murE</name>
    <name evidence="13" type="ORF">BN3087_660061</name>
</gene>
<feature type="short sequence motif" description="Meso-diaminopimelate recognition motif" evidence="9">
    <location>
        <begin position="348"/>
        <end position="351"/>
    </location>
</feature>
<dbReference type="Pfam" id="PF08245">
    <property type="entry name" value="Mur_ligase_M"/>
    <property type="match status" value="1"/>
</dbReference>
<feature type="binding site" evidence="9">
    <location>
        <begin position="108"/>
        <end position="109"/>
    </location>
    <ligand>
        <name>UDP-N-acetyl-alpha-D-muramoyl-L-alanyl-D-glutamate</name>
        <dbReference type="ChEBI" id="CHEBI:83900"/>
    </ligand>
</feature>
<feature type="binding site" evidence="9">
    <location>
        <begin position="348"/>
        <end position="351"/>
    </location>
    <ligand>
        <name>meso-2,6-diaminopimelate</name>
        <dbReference type="ChEBI" id="CHEBI:57791"/>
    </ligand>
</feature>
<dbReference type="InterPro" id="IPR036615">
    <property type="entry name" value="Mur_ligase_C_dom_sf"/>
</dbReference>
<dbReference type="GO" id="GO:0071555">
    <property type="term" value="P:cell wall organization"/>
    <property type="evidence" value="ECO:0007669"/>
    <property type="project" value="UniProtKB-KW"/>
</dbReference>
<keyword evidence="2 9" id="KW-0963">Cytoplasm</keyword>
<feature type="binding site" evidence="9">
    <location>
        <position position="135"/>
    </location>
    <ligand>
        <name>UDP-N-acetyl-alpha-D-muramoyl-L-alanyl-D-glutamate</name>
        <dbReference type="ChEBI" id="CHEBI:83900"/>
    </ligand>
</feature>
<reference evidence="13" key="1">
    <citation type="submission" date="2015-11" db="EMBL/GenBank/DDBJ databases">
        <authorList>
            <person name="Zhang Y."/>
            <person name="Guo Z."/>
        </authorList>
    </citation>
    <scope>NUCLEOTIDE SEQUENCE</scope>
    <source>
        <strain evidence="13">BN30871</strain>
    </source>
</reference>
<comment type="cofactor">
    <cofactor evidence="9">
        <name>Mg(2+)</name>
        <dbReference type="ChEBI" id="CHEBI:18420"/>
    </cofactor>
</comment>
<evidence type="ECO:0000256" key="6">
    <source>
        <dbReference type="ARBA" id="ARBA00022960"/>
    </source>
</evidence>
<evidence type="ECO:0000256" key="10">
    <source>
        <dbReference type="RuleBase" id="RU004135"/>
    </source>
</evidence>
<feature type="modified residue" description="N6-carboxylysine" evidence="9">
    <location>
        <position position="175"/>
    </location>
</feature>
<feature type="domain" description="Mur ligase C-terminal" evidence="11">
    <location>
        <begin position="280"/>
        <end position="401"/>
    </location>
</feature>
<keyword evidence="5 9" id="KW-0067">ATP-binding</keyword>
<feature type="binding site" evidence="9">
    <location>
        <position position="141"/>
    </location>
    <ligand>
        <name>UDP-N-acetyl-alpha-D-muramoyl-L-alanyl-D-glutamate</name>
        <dbReference type="ChEBI" id="CHEBI:83900"/>
    </ligand>
</feature>
<feature type="binding site" evidence="9">
    <location>
        <position position="143"/>
    </location>
    <ligand>
        <name>UDP-N-acetyl-alpha-D-muramoyl-L-alanyl-D-glutamate</name>
        <dbReference type="ChEBI" id="CHEBI:83900"/>
    </ligand>
</feature>
<feature type="binding site" evidence="9">
    <location>
        <position position="399"/>
    </location>
    <ligand>
        <name>meso-2,6-diaminopimelate</name>
        <dbReference type="ChEBI" id="CHEBI:57791"/>
    </ligand>
</feature>
<evidence type="ECO:0000256" key="5">
    <source>
        <dbReference type="ARBA" id="ARBA00022840"/>
    </source>
</evidence>
<accession>A0A0S4XPI1</accession>
<feature type="domain" description="Mur ligase central" evidence="12">
    <location>
        <begin position="63"/>
        <end position="257"/>
    </location>
</feature>
<protein>
    <recommendedName>
        <fullName evidence="9">UDP-N-acetylmuramoyl-L-alanyl-D-glutamate--2,6-diaminopimelate ligase</fullName>
        <ecNumber evidence="9">6.3.2.13</ecNumber>
    </recommendedName>
    <alternativeName>
        <fullName evidence="9">Meso-A2pm-adding enzyme</fullName>
    </alternativeName>
    <alternativeName>
        <fullName evidence="9">Meso-diaminopimelate-adding enzyme</fullName>
    </alternativeName>
    <alternativeName>
        <fullName evidence="9">UDP-MurNAc-L-Ala-D-Glu:meso-diaminopimelate ligase</fullName>
    </alternativeName>
    <alternativeName>
        <fullName evidence="9">UDP-MurNAc-tripeptide synthetase</fullName>
    </alternativeName>
    <alternativeName>
        <fullName evidence="9">UDP-N-acetylmuramyl-tripeptide synthetase</fullName>
    </alternativeName>
</protein>
<sequence length="429" mass="48421">MKIPFSYLKYNYITDNTKEIDDETIFLQTSQNSKYIQDLDIESITPHKLVEIWDLDQLRVVGVTGTNGKTTVSGALYSILLDLGEKVGLQGTRGFFANEERLEERSMTTPSVFETIHHMKQSLDMGCRYFVMEVSSHAIEQKRIEGIDFALKIHTNITADHLDYHKTIEEYRRVKSLFFEDESIKLLNKDDLTHLTYNPTNAYSYGVDNPATFKVQAFSLQDGITAYIKNLDIEATFHSHMVGLFNLYNLMAAIGAASLLTKKPLQQICDVVEDFGGVAGRMEVVSRNPLVIVDFAHTDDGILQVLQSMKDKKLSVVFGAGGNRDKLKRPRMGSAVGRFANKIYVTSDNPRDEEPSEIINEIMVGLEGKDNVNVIIDRREAIHKAIDDLGSGDALLILGKGDEDYQEIKGVKHHFDDREVVREYLAINN</sequence>
<dbReference type="UniPathway" id="UPA00219"/>
<dbReference type="InterPro" id="IPR013221">
    <property type="entry name" value="Mur_ligase_cen"/>
</dbReference>
<dbReference type="PROSITE" id="PS01011">
    <property type="entry name" value="FOLYLPOLYGLU_SYNT_1"/>
    <property type="match status" value="1"/>
</dbReference>
<evidence type="ECO:0000256" key="9">
    <source>
        <dbReference type="HAMAP-Rule" id="MF_00208"/>
    </source>
</evidence>
<dbReference type="GO" id="GO:0005737">
    <property type="term" value="C:cytoplasm"/>
    <property type="evidence" value="ECO:0007669"/>
    <property type="project" value="UniProtKB-SubCell"/>
</dbReference>
<dbReference type="SUPFAM" id="SSF53623">
    <property type="entry name" value="MurD-like peptide ligases, catalytic domain"/>
    <property type="match status" value="1"/>
</dbReference>
<dbReference type="GO" id="GO:0008765">
    <property type="term" value="F:UDP-N-acetylmuramoylalanyl-D-glutamate-2,6-diaminopimelate ligase activity"/>
    <property type="evidence" value="ECO:0007669"/>
    <property type="project" value="UniProtKB-UniRule"/>
</dbReference>